<sequence length="257" mass="29736">MIKMKFRFKPLLISSMTLLLMQTVTAQPVSTSKPFTLEQGLTCLDWAKKEQSMSNRLALIGNEMKWPSGITSLQQQFQQQYRKQKSSVINDPDDENFCEDCPATEVYLPNSKSNPIKRIETLVHVSVAGAKTAIYRADDINNTKQKIEDGLNIQFSHYSGQQLKSFKQQWDKASMHDDQNRSKTHKVFQQYPHLKVFDGEVFHNQKVYIPKQIYIYSQPYKRDVSDPNDMIAFISLYDNPVNPSQHILQCGFIDNVF</sequence>
<dbReference type="AlphaFoldDB" id="A0A4P7B706"/>
<evidence type="ECO:0008006" key="4">
    <source>
        <dbReference type="Google" id="ProtNLM"/>
    </source>
</evidence>
<accession>A0A4P7B706</accession>
<dbReference type="EMBL" id="CP038009">
    <property type="protein sequence ID" value="QBQ17552.1"/>
    <property type="molecule type" value="Genomic_DNA"/>
</dbReference>
<organism evidence="2 3">
    <name type="scientific">Acinetobacter haemolyticus</name>
    <dbReference type="NCBI Taxonomy" id="29430"/>
    <lineage>
        <taxon>Bacteria</taxon>
        <taxon>Pseudomonadati</taxon>
        <taxon>Pseudomonadota</taxon>
        <taxon>Gammaproteobacteria</taxon>
        <taxon>Moraxellales</taxon>
        <taxon>Moraxellaceae</taxon>
        <taxon>Acinetobacter</taxon>
    </lineage>
</organism>
<keyword evidence="1" id="KW-0732">Signal</keyword>
<feature type="signal peptide" evidence="1">
    <location>
        <begin position="1"/>
        <end position="26"/>
    </location>
</feature>
<name>A0A4P7B706_ACIHA</name>
<gene>
    <name evidence="2" type="ORF">AHTJR_15325</name>
</gene>
<proteinExistence type="predicted"/>
<feature type="chain" id="PRO_5021008225" description="Signal peptide-containing protein" evidence="1">
    <location>
        <begin position="27"/>
        <end position="257"/>
    </location>
</feature>
<protein>
    <recommendedName>
        <fullName evidence="4">Signal peptide-containing protein</fullName>
    </recommendedName>
</protein>
<evidence type="ECO:0000313" key="3">
    <source>
        <dbReference type="Proteomes" id="UP000294395"/>
    </source>
</evidence>
<evidence type="ECO:0000256" key="1">
    <source>
        <dbReference type="SAM" id="SignalP"/>
    </source>
</evidence>
<dbReference type="Proteomes" id="UP000294395">
    <property type="component" value="Chromosome"/>
</dbReference>
<evidence type="ECO:0000313" key="2">
    <source>
        <dbReference type="EMBL" id="QBQ17552.1"/>
    </source>
</evidence>
<reference evidence="2 3" key="1">
    <citation type="submission" date="2019-03" db="EMBL/GenBank/DDBJ databases">
        <title>Complete genome sequence of two outbreak-associated Acinetobacter haemolyticus strains.</title>
        <authorList>
            <person name="Bai L."/>
            <person name="Zhang S.-C."/>
            <person name="Deng Y."/>
            <person name="Song C.-C."/>
            <person name="Kang G.-B."/>
            <person name="Dong Y."/>
            <person name="Wang Y."/>
            <person name="Gao F."/>
            <person name="Huang H."/>
        </authorList>
    </citation>
    <scope>NUCLEOTIDE SEQUENCE [LARGE SCALE GENOMIC DNA]</scope>
    <source>
        <strain evidence="2 3">TJR01</strain>
    </source>
</reference>